<feature type="domain" description="Fibronectin type-III" evidence="2">
    <location>
        <begin position="32"/>
        <end position="118"/>
    </location>
</feature>
<keyword evidence="3" id="KW-0560">Oxidoreductase</keyword>
<proteinExistence type="predicted"/>
<dbReference type="CDD" id="cd00063">
    <property type="entry name" value="FN3"/>
    <property type="match status" value="1"/>
</dbReference>
<dbReference type="GO" id="GO:0016491">
    <property type="term" value="F:oxidoreductase activity"/>
    <property type="evidence" value="ECO:0007669"/>
    <property type="project" value="UniProtKB-KW"/>
</dbReference>
<dbReference type="InterPro" id="IPR011042">
    <property type="entry name" value="6-blade_b-propeller_TolB-like"/>
</dbReference>
<evidence type="ECO:0000313" key="3">
    <source>
        <dbReference type="EMBL" id="RIH93383.1"/>
    </source>
</evidence>
<dbReference type="OrthoDB" id="9770043at2"/>
<dbReference type="InterPro" id="IPR036116">
    <property type="entry name" value="FN3_sf"/>
</dbReference>
<dbReference type="Gene3D" id="2.60.40.10">
    <property type="entry name" value="Immunoglobulins"/>
    <property type="match status" value="1"/>
</dbReference>
<dbReference type="SMART" id="SM00060">
    <property type="entry name" value="FN3"/>
    <property type="match status" value="1"/>
</dbReference>
<dbReference type="PROSITE" id="PS50853">
    <property type="entry name" value="FN3"/>
    <property type="match status" value="1"/>
</dbReference>
<dbReference type="RefSeq" id="WP_119356163.1">
    <property type="nucleotide sequence ID" value="NZ_BJXM01000013.1"/>
</dbReference>
<reference evidence="3 4" key="1">
    <citation type="submission" date="2018-08" db="EMBL/GenBank/DDBJ databases">
        <title>Meiothermus granaticius genome AF-68 sequencing project.</title>
        <authorList>
            <person name="Da Costa M.S."/>
            <person name="Albuquerque L."/>
            <person name="Raposo P."/>
            <person name="Froufe H.J.C."/>
            <person name="Barroso C.S."/>
            <person name="Egas C."/>
        </authorList>
    </citation>
    <scope>NUCLEOTIDE SEQUENCE [LARGE SCALE GENOMIC DNA]</scope>
    <source>
        <strain evidence="3 4">AF-68</strain>
    </source>
</reference>
<dbReference type="PANTHER" id="PTHR19328">
    <property type="entry name" value="HEDGEHOG-INTERACTING PROTEIN"/>
    <property type="match status" value="1"/>
</dbReference>
<comment type="caution">
    <text evidence="3">The sequence shown here is derived from an EMBL/GenBank/DDBJ whole genome shotgun (WGS) entry which is preliminary data.</text>
</comment>
<dbReference type="InterPro" id="IPR011041">
    <property type="entry name" value="Quinoprot_gluc/sorb_DH_b-prop"/>
</dbReference>
<dbReference type="PANTHER" id="PTHR19328:SF13">
    <property type="entry name" value="HIPL1 PROTEIN"/>
    <property type="match status" value="1"/>
</dbReference>
<organism evidence="3 4">
    <name type="scientific">Meiothermus granaticius NBRC 107808</name>
    <dbReference type="NCBI Taxonomy" id="1227551"/>
    <lineage>
        <taxon>Bacteria</taxon>
        <taxon>Thermotogati</taxon>
        <taxon>Deinococcota</taxon>
        <taxon>Deinococci</taxon>
        <taxon>Thermales</taxon>
        <taxon>Thermaceae</taxon>
        <taxon>Meiothermus</taxon>
    </lineage>
</organism>
<feature type="signal peptide" evidence="1">
    <location>
        <begin position="1"/>
        <end position="21"/>
    </location>
</feature>
<protein>
    <submittedName>
        <fullName evidence="3">Aldose sugar dehydrogenase YliI</fullName>
        <ecNumber evidence="3">1.1.5.-</ecNumber>
    </submittedName>
</protein>
<dbReference type="InterPro" id="IPR013783">
    <property type="entry name" value="Ig-like_fold"/>
</dbReference>
<dbReference type="SUPFAM" id="SSF49265">
    <property type="entry name" value="Fibronectin type III"/>
    <property type="match status" value="1"/>
</dbReference>
<dbReference type="Pfam" id="PF07995">
    <property type="entry name" value="GSDH"/>
    <property type="match status" value="1"/>
</dbReference>
<dbReference type="Pfam" id="PF00041">
    <property type="entry name" value="fn3"/>
    <property type="match status" value="1"/>
</dbReference>
<keyword evidence="1" id="KW-0732">Signal</keyword>
<feature type="chain" id="PRO_5030071908" evidence="1">
    <location>
        <begin position="22"/>
        <end position="482"/>
    </location>
</feature>
<dbReference type="EC" id="1.1.5.-" evidence="3"/>
<accession>A0A399FB67</accession>
<keyword evidence="4" id="KW-1185">Reference proteome</keyword>
<dbReference type="EMBL" id="QWLB01000006">
    <property type="protein sequence ID" value="RIH93383.1"/>
    <property type="molecule type" value="Genomic_DNA"/>
</dbReference>
<dbReference type="InterPro" id="IPR003961">
    <property type="entry name" value="FN3_dom"/>
</dbReference>
<name>A0A399FB67_9DEIN</name>
<dbReference type="Gene3D" id="2.120.10.30">
    <property type="entry name" value="TolB, C-terminal domain"/>
    <property type="match status" value="1"/>
</dbReference>
<evidence type="ECO:0000313" key="4">
    <source>
        <dbReference type="Proteomes" id="UP000266178"/>
    </source>
</evidence>
<gene>
    <name evidence="3" type="primary">yliI_1</name>
    <name evidence="3" type="ORF">Mgrana_00639</name>
</gene>
<evidence type="ECO:0000256" key="1">
    <source>
        <dbReference type="SAM" id="SignalP"/>
    </source>
</evidence>
<dbReference type="InterPro" id="IPR012938">
    <property type="entry name" value="Glc/Sorbosone_DH"/>
</dbReference>
<dbReference type="Proteomes" id="UP000266178">
    <property type="component" value="Unassembled WGS sequence"/>
</dbReference>
<evidence type="ECO:0000259" key="2">
    <source>
        <dbReference type="PROSITE" id="PS50853"/>
    </source>
</evidence>
<dbReference type="AlphaFoldDB" id="A0A399FB67"/>
<dbReference type="SUPFAM" id="SSF50952">
    <property type="entry name" value="Soluble quinoprotein glucose dehydrogenase"/>
    <property type="match status" value="1"/>
</dbReference>
<sequence>MKRLGLGVLAALILAACQNQGVSPGVDAPPAAPTNLRVSQVTSSSVTLSWDAVSTASNYVVERKSGGSGYAPLANPTQPTYTDTSLSADTSYTYRVSASNGKGQSAGVEQTVRTTSATPVQFKIETVKTVQDTVWAMRFAPDGRLLFTQRDDPVVKVHALNLNSGSVTDYNGASAVLNATGENGVLGLDLDPNFATNNKVYLCYTYGSVGNEHNRVSSFTLSGSSLSGEKALLEMRGGAHHNGCRVAFGPDGKLYVSMGDSAPAGDSPSGTDAQDLSILAGKIFRINPDGSIPSDNPFYSTQSGASRAIWSFGHRNPQGLAFQPGTGALWSTEHGPITRDELNIIKPGKNYGWPLCSGVQAYGVSLYSAPDTVTYPCTGPNLTAANYQPAVAEFAGGDAPTIAPSNLIFYTGNAFPAWKNDLFFVTLKTGRLYHLRLSGEKVASQEILINNTKGRLRDVVQGPDGQIYISTDEGLIFRLSPQ</sequence>
<dbReference type="PROSITE" id="PS51257">
    <property type="entry name" value="PROKAR_LIPOPROTEIN"/>
    <property type="match status" value="1"/>
</dbReference>